<dbReference type="Gene3D" id="2.60.40.640">
    <property type="match status" value="1"/>
</dbReference>
<dbReference type="SMART" id="SM01017">
    <property type="entry name" value="Arrestin_C"/>
    <property type="match status" value="1"/>
</dbReference>
<reference evidence="4 5" key="2">
    <citation type="submission" date="2019-01" db="EMBL/GenBank/DDBJ databases">
        <title>The decoding of complex shrimp genome reveals the adaptation for benthos swimmer, frequently molting mechanism and breeding impact on genome.</title>
        <authorList>
            <person name="Sun Y."/>
            <person name="Gao Y."/>
            <person name="Yu Y."/>
        </authorList>
    </citation>
    <scope>NUCLEOTIDE SEQUENCE [LARGE SCALE GENOMIC DNA]</scope>
    <source>
        <tissue evidence="4">Muscle</tissue>
    </source>
</reference>
<dbReference type="InterPro" id="IPR011022">
    <property type="entry name" value="Arrestin_C-like"/>
</dbReference>
<dbReference type="InterPro" id="IPR014753">
    <property type="entry name" value="Arrestin_N"/>
</dbReference>
<dbReference type="Pfam" id="PF00339">
    <property type="entry name" value="Arrestin_N"/>
    <property type="match status" value="1"/>
</dbReference>
<dbReference type="InterPro" id="IPR014752">
    <property type="entry name" value="Arrestin-like_C"/>
</dbReference>
<keyword evidence="5" id="KW-1185">Reference proteome</keyword>
<evidence type="ECO:0000313" key="5">
    <source>
        <dbReference type="Proteomes" id="UP000283509"/>
    </source>
</evidence>
<comment type="similarity">
    <text evidence="1">Belongs to the arrestin family.</text>
</comment>
<dbReference type="InterPro" id="IPR014756">
    <property type="entry name" value="Ig_E-set"/>
</dbReference>
<dbReference type="GO" id="GO:0005737">
    <property type="term" value="C:cytoplasm"/>
    <property type="evidence" value="ECO:0007669"/>
    <property type="project" value="TreeGrafter"/>
</dbReference>
<dbReference type="AlphaFoldDB" id="A0A3R7MKS0"/>
<dbReference type="Proteomes" id="UP000283509">
    <property type="component" value="Unassembled WGS sequence"/>
</dbReference>
<evidence type="ECO:0000259" key="3">
    <source>
        <dbReference type="SMART" id="SM01017"/>
    </source>
</evidence>
<dbReference type="SUPFAM" id="SSF81296">
    <property type="entry name" value="E set domains"/>
    <property type="match status" value="2"/>
</dbReference>
<dbReference type="GO" id="GO:0001664">
    <property type="term" value="F:G protein-coupled receptor binding"/>
    <property type="evidence" value="ECO:0007669"/>
    <property type="project" value="TreeGrafter"/>
</dbReference>
<accession>A0A3R7MKS0</accession>
<dbReference type="Gene3D" id="2.60.40.840">
    <property type="match status" value="1"/>
</dbReference>
<comment type="caution">
    <text evidence="4">The sequence shown here is derived from an EMBL/GenBank/DDBJ whole genome shotgun (WGS) entry which is preliminary data.</text>
</comment>
<evidence type="ECO:0000313" key="4">
    <source>
        <dbReference type="EMBL" id="ROT84308.1"/>
    </source>
</evidence>
<organism evidence="4 5">
    <name type="scientific">Penaeus vannamei</name>
    <name type="common">Whiteleg shrimp</name>
    <name type="synonym">Litopenaeus vannamei</name>
    <dbReference type="NCBI Taxonomy" id="6689"/>
    <lineage>
        <taxon>Eukaryota</taxon>
        <taxon>Metazoa</taxon>
        <taxon>Ecdysozoa</taxon>
        <taxon>Arthropoda</taxon>
        <taxon>Crustacea</taxon>
        <taxon>Multicrustacea</taxon>
        <taxon>Malacostraca</taxon>
        <taxon>Eumalacostraca</taxon>
        <taxon>Eucarida</taxon>
        <taxon>Decapoda</taxon>
        <taxon>Dendrobranchiata</taxon>
        <taxon>Penaeoidea</taxon>
        <taxon>Penaeidae</taxon>
        <taxon>Penaeus</taxon>
    </lineage>
</organism>
<sequence>MASTSGEGDVQGHNLVVKTGRNPSEWKKNTAKRKRNININAFEVVLRLPQSESFCLRQITVYLAKRDYIDHATHVDPIEGVLSLDPNYVQSRNVYVQIVLQFRFGREDDESMGYSFLKTLYIGNTRVYPPVSEITPTEIQRNLMAKLGNFAFAFSIDFPTLASPSYTLQQGWEDMGALMGIEYELMAYVGANESDIHKRSTSRLAVRRLVECPKALYQMAPPRSSLSKTFFTCSGALCIRAGLPAPVFRPDDEVPVSIVIRNQTSREVKRVKVKLVQQAQVPMFSLKEVKEQTLIKTDEPIALAPGASLERTFTLMVTAPARQKHGEVFLQTKKTAEDPDVLAPSTILNPSVDIADIFGIHVNYVVRVKAVFGALTGDAVLDLPFTLAIER</sequence>
<dbReference type="PANTHER" id="PTHR11792">
    <property type="entry name" value="ARRESTIN"/>
    <property type="match status" value="1"/>
</dbReference>
<feature type="region of interest" description="Disordered" evidence="2">
    <location>
        <begin position="1"/>
        <end position="29"/>
    </location>
</feature>
<dbReference type="InterPro" id="IPR011021">
    <property type="entry name" value="Arrestin-like_N"/>
</dbReference>
<dbReference type="GO" id="GO:0002031">
    <property type="term" value="P:G protein-coupled receptor internalization"/>
    <property type="evidence" value="ECO:0007669"/>
    <property type="project" value="TreeGrafter"/>
</dbReference>
<dbReference type="PANTHER" id="PTHR11792:SF17">
    <property type="entry name" value="KURTZ ARRESTIN"/>
    <property type="match status" value="1"/>
</dbReference>
<dbReference type="Pfam" id="PF02752">
    <property type="entry name" value="Arrestin_C"/>
    <property type="match status" value="1"/>
</dbReference>
<reference evidence="4 5" key="1">
    <citation type="submission" date="2018-04" db="EMBL/GenBank/DDBJ databases">
        <authorList>
            <person name="Zhang X."/>
            <person name="Yuan J."/>
            <person name="Li F."/>
            <person name="Xiang J."/>
        </authorList>
    </citation>
    <scope>NUCLEOTIDE SEQUENCE [LARGE SCALE GENOMIC DNA]</scope>
    <source>
        <tissue evidence="4">Muscle</tissue>
    </source>
</reference>
<feature type="domain" description="Arrestin C-terminal-like" evidence="3">
    <location>
        <begin position="233"/>
        <end position="389"/>
    </location>
</feature>
<dbReference type="GO" id="GO:0007165">
    <property type="term" value="P:signal transduction"/>
    <property type="evidence" value="ECO:0007669"/>
    <property type="project" value="InterPro"/>
</dbReference>
<dbReference type="PRINTS" id="PR00309">
    <property type="entry name" value="ARRESTIN"/>
</dbReference>
<name>A0A3R7MKS0_PENVA</name>
<dbReference type="OrthoDB" id="6500995at2759"/>
<evidence type="ECO:0000256" key="1">
    <source>
        <dbReference type="ARBA" id="ARBA00005298"/>
    </source>
</evidence>
<evidence type="ECO:0000256" key="2">
    <source>
        <dbReference type="SAM" id="MobiDB-lite"/>
    </source>
</evidence>
<dbReference type="STRING" id="6689.A0A3R7MKS0"/>
<protein>
    <submittedName>
        <fullName evidence="4">Putative beta-arrestin-1 isoform X2</fullName>
    </submittedName>
</protein>
<gene>
    <name evidence="4" type="ORF">C7M84_022512</name>
</gene>
<proteinExistence type="inferred from homology"/>
<dbReference type="EMBL" id="QCYY01000564">
    <property type="protein sequence ID" value="ROT84308.1"/>
    <property type="molecule type" value="Genomic_DNA"/>
</dbReference>
<dbReference type="InterPro" id="IPR000698">
    <property type="entry name" value="Arrestin"/>
</dbReference>